<dbReference type="AlphaFoldDB" id="A0A7V2SIH6"/>
<proteinExistence type="predicted"/>
<evidence type="ECO:0000313" key="2">
    <source>
        <dbReference type="Proteomes" id="UP000885722"/>
    </source>
</evidence>
<name>A0A7V2SIH6_9BACT</name>
<dbReference type="Proteomes" id="UP000885722">
    <property type="component" value="Unassembled WGS sequence"/>
</dbReference>
<sequence>MDRETLLEHFPRLLSRIEDEIDELRYLAVVDPNEYDPEIDDDFDEINPEDYNYLVYLPERVQQAIGEEMLAKLPEIIEASKVFENFLAAEGDLFAVRFAPEQEEEVARKILGIIEEQLA</sequence>
<organism evidence="1 2">
    <name type="scientific">Nitratifractor salsuginis</name>
    <dbReference type="NCBI Taxonomy" id="269261"/>
    <lineage>
        <taxon>Bacteria</taxon>
        <taxon>Pseudomonadati</taxon>
        <taxon>Campylobacterota</taxon>
        <taxon>Epsilonproteobacteria</taxon>
        <taxon>Campylobacterales</taxon>
        <taxon>Sulfurovaceae</taxon>
        <taxon>Nitratifractor</taxon>
    </lineage>
</organism>
<dbReference type="EMBL" id="DRNO01000139">
    <property type="protein sequence ID" value="HFC03637.1"/>
    <property type="molecule type" value="Genomic_DNA"/>
</dbReference>
<accession>A0A7V2SIH6</accession>
<evidence type="ECO:0000313" key="1">
    <source>
        <dbReference type="EMBL" id="HFC03637.1"/>
    </source>
</evidence>
<protein>
    <submittedName>
        <fullName evidence="1">Uncharacterized protein</fullName>
    </submittedName>
</protein>
<reference evidence="1" key="1">
    <citation type="journal article" date="2020" name="mSystems">
        <title>Genome- and Community-Level Interaction Insights into Carbon Utilization and Element Cycling Functions of Hydrothermarchaeota in Hydrothermal Sediment.</title>
        <authorList>
            <person name="Zhou Z."/>
            <person name="Liu Y."/>
            <person name="Xu W."/>
            <person name="Pan J."/>
            <person name="Luo Z.H."/>
            <person name="Li M."/>
        </authorList>
    </citation>
    <scope>NUCLEOTIDE SEQUENCE [LARGE SCALE GENOMIC DNA]</scope>
    <source>
        <strain evidence="1">HyVt-513</strain>
    </source>
</reference>
<comment type="caution">
    <text evidence="1">The sequence shown here is derived from an EMBL/GenBank/DDBJ whole genome shotgun (WGS) entry which is preliminary data.</text>
</comment>
<gene>
    <name evidence="1" type="ORF">ENJ74_02075</name>
</gene>